<dbReference type="Proteomes" id="UP000285961">
    <property type="component" value="Unassembled WGS sequence"/>
</dbReference>
<accession>A0A419EZV0</accession>
<dbReference type="GO" id="GO:0045333">
    <property type="term" value="P:cellular respiration"/>
    <property type="evidence" value="ECO:0007669"/>
    <property type="project" value="UniProtKB-ARBA"/>
</dbReference>
<dbReference type="InterPro" id="IPR029061">
    <property type="entry name" value="THDP-binding"/>
</dbReference>
<dbReference type="GO" id="GO:0016625">
    <property type="term" value="F:oxidoreductase activity, acting on the aldehyde or oxo group of donors, iron-sulfur protein as acceptor"/>
    <property type="evidence" value="ECO:0007669"/>
    <property type="project" value="UniProtKB-ARBA"/>
</dbReference>
<dbReference type="PANTHER" id="PTHR48084">
    <property type="entry name" value="2-OXOGLUTARATE OXIDOREDUCTASE SUBUNIT KORB-RELATED"/>
    <property type="match status" value="1"/>
</dbReference>
<dbReference type="InterPro" id="IPR051457">
    <property type="entry name" value="2-oxoacid:Fd_oxidoreductase"/>
</dbReference>
<dbReference type="Gene3D" id="3.40.50.970">
    <property type="match status" value="1"/>
</dbReference>
<evidence type="ECO:0000313" key="3">
    <source>
        <dbReference type="EMBL" id="RJP70958.1"/>
    </source>
</evidence>
<dbReference type="CDD" id="cd03375">
    <property type="entry name" value="TPP_OGFOR"/>
    <property type="match status" value="1"/>
</dbReference>
<evidence type="ECO:0000256" key="1">
    <source>
        <dbReference type="ARBA" id="ARBA00023002"/>
    </source>
</evidence>
<organism evidence="3 4">
    <name type="scientific">Candidatus Abyssobacteria bacterium SURF_17</name>
    <dbReference type="NCBI Taxonomy" id="2093361"/>
    <lineage>
        <taxon>Bacteria</taxon>
        <taxon>Pseudomonadati</taxon>
        <taxon>Candidatus Hydrogenedentota</taxon>
        <taxon>Candidatus Abyssobacteria</taxon>
    </lineage>
</organism>
<keyword evidence="1" id="KW-0560">Oxidoreductase</keyword>
<dbReference type="AlphaFoldDB" id="A0A419EZV0"/>
<dbReference type="InterPro" id="IPR011766">
    <property type="entry name" value="TPP_enzyme_TPP-bd"/>
</dbReference>
<dbReference type="GO" id="GO:0044281">
    <property type="term" value="P:small molecule metabolic process"/>
    <property type="evidence" value="ECO:0007669"/>
    <property type="project" value="UniProtKB-ARBA"/>
</dbReference>
<name>A0A419EZV0_9BACT</name>
<dbReference type="SUPFAM" id="SSF52518">
    <property type="entry name" value="Thiamin diphosphate-binding fold (THDP-binding)"/>
    <property type="match status" value="1"/>
</dbReference>
<dbReference type="GO" id="GO:0030976">
    <property type="term" value="F:thiamine pyrophosphate binding"/>
    <property type="evidence" value="ECO:0007669"/>
    <property type="project" value="InterPro"/>
</dbReference>
<protein>
    <submittedName>
        <fullName evidence="3">2-oxoacid:ferredoxin oxidoreductase subunit beta</fullName>
    </submittedName>
</protein>
<dbReference type="PANTHER" id="PTHR48084:SF1">
    <property type="entry name" value="2-OXOGLUTARATE SYNTHASE SUBUNIT KORB"/>
    <property type="match status" value="1"/>
</dbReference>
<evidence type="ECO:0000259" key="2">
    <source>
        <dbReference type="Pfam" id="PF02775"/>
    </source>
</evidence>
<reference evidence="3 4" key="1">
    <citation type="journal article" date="2017" name="ISME J.">
        <title>Energy and carbon metabolisms in a deep terrestrial subsurface fluid microbial community.</title>
        <authorList>
            <person name="Momper L."/>
            <person name="Jungbluth S.P."/>
            <person name="Lee M.D."/>
            <person name="Amend J.P."/>
        </authorList>
    </citation>
    <scope>NUCLEOTIDE SEQUENCE [LARGE SCALE GENOMIC DNA]</scope>
    <source>
        <strain evidence="3">SURF_17</strain>
    </source>
</reference>
<gene>
    <name evidence="3" type="ORF">C4532_08485</name>
</gene>
<proteinExistence type="predicted"/>
<sequence>MGAKRGRKPALRHPQDDLLRTDRIPHIWCSGCGIGTVFSCVLSAIKKSGHPLDDVAMVSGIGCTGRMAGYVKLDSYHTTHGRAIPFATGLRLARPQGKILVCSGDGDLLAIGGNHFIHAARRNIDITVVCVNNFNYGMTGGQLAPSTPFNARTTTSPIGCPEEPFNFCHMAAASGAVYVARWTALHIRRLTDSISEALQKRGFSFVEVLSPCPTSFGRRNKMGKGLDIVKYYHDKSVIRNNIDPKEATLDFSTNLVVGKFVDIERPTFLDNYQLINKRELPAWPASTDKGAGKKAAGLV</sequence>
<feature type="domain" description="Thiamine pyrophosphate enzyme TPP-binding" evidence="2">
    <location>
        <begin position="64"/>
        <end position="208"/>
    </location>
</feature>
<evidence type="ECO:0000313" key="4">
    <source>
        <dbReference type="Proteomes" id="UP000285961"/>
    </source>
</evidence>
<comment type="caution">
    <text evidence="3">The sequence shown here is derived from an EMBL/GenBank/DDBJ whole genome shotgun (WGS) entry which is preliminary data.</text>
</comment>
<dbReference type="EMBL" id="QZKI01000063">
    <property type="protein sequence ID" value="RJP70958.1"/>
    <property type="molecule type" value="Genomic_DNA"/>
</dbReference>
<dbReference type="Pfam" id="PF02775">
    <property type="entry name" value="TPP_enzyme_C"/>
    <property type="match status" value="1"/>
</dbReference>